<evidence type="ECO:0000259" key="7">
    <source>
        <dbReference type="PROSITE" id="PS50977"/>
    </source>
</evidence>
<dbReference type="InterPro" id="IPR001647">
    <property type="entry name" value="HTH_TetR"/>
</dbReference>
<dbReference type="SMART" id="SM00345">
    <property type="entry name" value="HTH_GNTR"/>
    <property type="match status" value="1"/>
</dbReference>
<feature type="compositionally biased region" description="Pro residues" evidence="5">
    <location>
        <begin position="88"/>
        <end position="101"/>
    </location>
</feature>
<gene>
    <name evidence="8" type="ORF">ACFPZF_38270</name>
</gene>
<evidence type="ECO:0000313" key="9">
    <source>
        <dbReference type="Proteomes" id="UP001596066"/>
    </source>
</evidence>
<keyword evidence="2 4" id="KW-0238">DNA-binding</keyword>
<dbReference type="Proteomes" id="UP001596066">
    <property type="component" value="Unassembled WGS sequence"/>
</dbReference>
<dbReference type="Pfam" id="PF00440">
    <property type="entry name" value="TetR_N"/>
    <property type="match status" value="1"/>
</dbReference>
<evidence type="ECO:0000256" key="2">
    <source>
        <dbReference type="ARBA" id="ARBA00023125"/>
    </source>
</evidence>
<feature type="domain" description="HTH gntR-type" evidence="6">
    <location>
        <begin position="6"/>
        <end position="74"/>
    </location>
</feature>
<dbReference type="Gene3D" id="1.10.10.10">
    <property type="entry name" value="Winged helix-like DNA-binding domain superfamily/Winged helix DNA-binding domain"/>
    <property type="match status" value="1"/>
</dbReference>
<dbReference type="InterPro" id="IPR004111">
    <property type="entry name" value="Repressor_TetR_C"/>
</dbReference>
<dbReference type="InterPro" id="IPR050679">
    <property type="entry name" value="Bact_HTH_transcr_reg"/>
</dbReference>
<reference evidence="9" key="1">
    <citation type="journal article" date="2019" name="Int. J. Syst. Evol. Microbiol.">
        <title>The Global Catalogue of Microorganisms (GCM) 10K type strain sequencing project: providing services to taxonomists for standard genome sequencing and annotation.</title>
        <authorList>
            <consortium name="The Broad Institute Genomics Platform"/>
            <consortium name="The Broad Institute Genome Sequencing Center for Infectious Disease"/>
            <person name="Wu L."/>
            <person name="Ma J."/>
        </authorList>
    </citation>
    <scope>NUCLEOTIDE SEQUENCE [LARGE SCALE GENOMIC DNA]</scope>
    <source>
        <strain evidence="9">CGMCC 4.1622</strain>
    </source>
</reference>
<proteinExistence type="predicted"/>
<dbReference type="InterPro" id="IPR000524">
    <property type="entry name" value="Tscrpt_reg_HTH_GntR"/>
</dbReference>
<dbReference type="PANTHER" id="PTHR44846:SF17">
    <property type="entry name" value="GNTR-FAMILY TRANSCRIPTIONAL REGULATOR"/>
    <property type="match status" value="1"/>
</dbReference>
<comment type="caution">
    <text evidence="8">The sequence shown here is derived from an EMBL/GenBank/DDBJ whole genome shotgun (WGS) entry which is preliminary data.</text>
</comment>
<organism evidence="8 9">
    <name type="scientific">Kitasatospora cinereorecta</name>
    <dbReference type="NCBI Taxonomy" id="285560"/>
    <lineage>
        <taxon>Bacteria</taxon>
        <taxon>Bacillati</taxon>
        <taxon>Actinomycetota</taxon>
        <taxon>Actinomycetes</taxon>
        <taxon>Kitasatosporales</taxon>
        <taxon>Streptomycetaceae</taxon>
        <taxon>Kitasatospora</taxon>
    </lineage>
</organism>
<evidence type="ECO:0000256" key="5">
    <source>
        <dbReference type="SAM" id="MobiDB-lite"/>
    </source>
</evidence>
<feature type="region of interest" description="Disordered" evidence="5">
    <location>
        <begin position="72"/>
        <end position="115"/>
    </location>
</feature>
<accession>A0ABW0VRJ2</accession>
<evidence type="ECO:0000256" key="3">
    <source>
        <dbReference type="ARBA" id="ARBA00023163"/>
    </source>
</evidence>
<keyword evidence="9" id="KW-1185">Reference proteome</keyword>
<dbReference type="Gene3D" id="1.10.10.60">
    <property type="entry name" value="Homeodomain-like"/>
    <property type="match status" value="1"/>
</dbReference>
<dbReference type="Pfam" id="PF00392">
    <property type="entry name" value="GntR"/>
    <property type="match status" value="1"/>
</dbReference>
<dbReference type="Gene3D" id="1.10.357.10">
    <property type="entry name" value="Tetracycline Repressor, domain 2"/>
    <property type="match status" value="1"/>
</dbReference>
<feature type="domain" description="HTH tetR-type" evidence="7">
    <location>
        <begin position="118"/>
        <end position="178"/>
    </location>
</feature>
<sequence>MDRTDGARYRRIVDDLRARIEQGELAPGDRVPSTREITRQWGVAMATATKALTELRRAGLVRAVPGVGTVVAAPPSPASTPSPKADSPTPPAEPAPAPPAPAVRAAAAPGPRSGQDAALTAERIVAAATAIADTEGLAALSMRRVAAELGVATMSLYRHVADKDDLLLRMMDAAFARWTFPAERPDGWREPLALAARMLWAGFRRHPWLASALSMTRPQIIPTALPFTEWVLGSLEGRGLDAWTAFTTHLTLFNYVRGTAVNVESESTAMADSGLDAEEWMTTQEPALQALIATGRFPALQRHTAEGYDFDLDRLFEFGLQRLLDGIATLIDGTSP</sequence>
<dbReference type="InterPro" id="IPR036390">
    <property type="entry name" value="WH_DNA-bd_sf"/>
</dbReference>
<dbReference type="SUPFAM" id="SSF46689">
    <property type="entry name" value="Homeodomain-like"/>
    <property type="match status" value="1"/>
</dbReference>
<feature type="DNA-binding region" description="H-T-H motif" evidence="4">
    <location>
        <begin position="141"/>
        <end position="160"/>
    </location>
</feature>
<evidence type="ECO:0000259" key="6">
    <source>
        <dbReference type="PROSITE" id="PS50949"/>
    </source>
</evidence>
<keyword evidence="1" id="KW-0805">Transcription regulation</keyword>
<feature type="compositionally biased region" description="Low complexity" evidence="5">
    <location>
        <begin position="102"/>
        <end position="115"/>
    </location>
</feature>
<protein>
    <submittedName>
        <fullName evidence="8">TetR/AcrR family transcriptional regulator C-terminal domain-containing protein</fullName>
    </submittedName>
</protein>
<dbReference type="InterPro" id="IPR009057">
    <property type="entry name" value="Homeodomain-like_sf"/>
</dbReference>
<dbReference type="SUPFAM" id="SSF46785">
    <property type="entry name" value="Winged helix' DNA-binding domain"/>
    <property type="match status" value="1"/>
</dbReference>
<evidence type="ECO:0000256" key="1">
    <source>
        <dbReference type="ARBA" id="ARBA00023015"/>
    </source>
</evidence>
<keyword evidence="3" id="KW-0804">Transcription</keyword>
<evidence type="ECO:0000313" key="8">
    <source>
        <dbReference type="EMBL" id="MFC5647171.1"/>
    </source>
</evidence>
<dbReference type="EMBL" id="JBHSOC010000138">
    <property type="protein sequence ID" value="MFC5647171.1"/>
    <property type="molecule type" value="Genomic_DNA"/>
</dbReference>
<dbReference type="PROSITE" id="PS50949">
    <property type="entry name" value="HTH_GNTR"/>
    <property type="match status" value="1"/>
</dbReference>
<dbReference type="CDD" id="cd07377">
    <property type="entry name" value="WHTH_GntR"/>
    <property type="match status" value="1"/>
</dbReference>
<dbReference type="PROSITE" id="PS50977">
    <property type="entry name" value="HTH_TETR_2"/>
    <property type="match status" value="1"/>
</dbReference>
<dbReference type="InterPro" id="IPR036388">
    <property type="entry name" value="WH-like_DNA-bd_sf"/>
</dbReference>
<dbReference type="InterPro" id="IPR036271">
    <property type="entry name" value="Tet_transcr_reg_TetR-rel_C_sf"/>
</dbReference>
<dbReference type="SUPFAM" id="SSF48498">
    <property type="entry name" value="Tetracyclin repressor-like, C-terminal domain"/>
    <property type="match status" value="1"/>
</dbReference>
<evidence type="ECO:0000256" key="4">
    <source>
        <dbReference type="PROSITE-ProRule" id="PRU00335"/>
    </source>
</evidence>
<dbReference type="PANTHER" id="PTHR44846">
    <property type="entry name" value="MANNOSYL-D-GLYCERATE TRANSPORT/METABOLISM SYSTEM REPRESSOR MNGR-RELATED"/>
    <property type="match status" value="1"/>
</dbReference>
<dbReference type="Pfam" id="PF02909">
    <property type="entry name" value="TetR_C_1"/>
    <property type="match status" value="1"/>
</dbReference>
<dbReference type="RefSeq" id="WP_346141506.1">
    <property type="nucleotide sequence ID" value="NZ_BAAAUA010000004.1"/>
</dbReference>
<name>A0ABW0VRJ2_9ACTN</name>